<evidence type="ECO:0000256" key="3">
    <source>
        <dbReference type="ARBA" id="ARBA00023204"/>
    </source>
</evidence>
<dbReference type="EMBL" id="FNWT01000005">
    <property type="protein sequence ID" value="SEH55830.1"/>
    <property type="molecule type" value="Genomic_DNA"/>
</dbReference>
<evidence type="ECO:0000259" key="4">
    <source>
        <dbReference type="Pfam" id="PF12705"/>
    </source>
</evidence>
<dbReference type="InterPro" id="IPR038726">
    <property type="entry name" value="PDDEXK_AddAB-type"/>
</dbReference>
<dbReference type="Proteomes" id="UP000199135">
    <property type="component" value="Unassembled WGS sequence"/>
</dbReference>
<keyword evidence="2" id="KW-0067">ATP-binding</keyword>
<reference evidence="5 6" key="1">
    <citation type="submission" date="2016-10" db="EMBL/GenBank/DDBJ databases">
        <authorList>
            <person name="Varghese N."/>
            <person name="Submissions S."/>
        </authorList>
    </citation>
    <scope>NUCLEOTIDE SEQUENCE [LARGE SCALE GENOMIC DNA]</scope>
    <source>
        <strain evidence="5 6">WCP15</strain>
    </source>
</reference>
<name>A0A1H6J6B1_9ACTN</name>
<accession>A0A1H6J6B1</accession>
<keyword evidence="2" id="KW-0547">Nucleotide-binding</keyword>
<evidence type="ECO:0000313" key="5">
    <source>
        <dbReference type="EMBL" id="SEH55830.1"/>
    </source>
</evidence>
<keyword evidence="3" id="KW-0234">DNA repair</keyword>
<gene>
    <name evidence="5" type="ORF">SAMN05216447_105137</name>
</gene>
<comment type="caution">
    <text evidence="5">The sequence shown here is derived from an EMBL/GenBank/DDBJ whole genome shotgun (WGS) entry which is preliminary data.</text>
</comment>
<proteinExistence type="predicted"/>
<evidence type="ECO:0000313" key="6">
    <source>
        <dbReference type="Proteomes" id="UP000199135"/>
    </source>
</evidence>
<organism evidence="5 6">
    <name type="scientific">Parafannyhessea umbonata</name>
    <dbReference type="NCBI Taxonomy" id="604330"/>
    <lineage>
        <taxon>Bacteria</taxon>
        <taxon>Bacillati</taxon>
        <taxon>Actinomycetota</taxon>
        <taxon>Coriobacteriia</taxon>
        <taxon>Coriobacteriales</taxon>
        <taxon>Atopobiaceae</taxon>
        <taxon>Parafannyhessea</taxon>
    </lineage>
</organism>
<keyword evidence="6" id="KW-1185">Reference proteome</keyword>
<sequence length="1087" mass="115461">MSLSVIHTSDDRLASAPVREALSAAVAAHGRATLLVPDFQAQLEASRQLAGVEGLSMGVTVTTPEAWVKERWEVWGDGTHVVEPMVRTMALQAVVSQAASAEGCPLGDNLGTVNMLARLAERALPWLPIDPQGQVNVVFAQECGLTRAECVALGLLGTYSSLIESMGYVEGCVASARLVGAMTAADAAKSVWPTVAAGFDSLSRARRDLLSDLAAVTDVSVVATRSNAAATALLDADLDLLLDSARTAGVSVEEGNAAGECEPDSRDVRAQELRALIKNIFGAERVEPAGAVSVVTPAGPVAESEAICREARRLADAGCADVVVSVPDAAVAWRNLAPKLACRGVSVQATMAARVDRLEAGRAFFQFAGVVARLAKLRDEWPQSEKVQEGTLVHLGDMSWWPPRDLTDFLLSSISDVPTGRAMALDARWRADRLLTPADVLDLLQNRGRTSDSVAAATRELLKGRLGSAASKLLAPFVSGGFGPLDEVVSADGAEVLLSVERPQDSLADQQAMGALGAVLDIAGVLKELGVTADPKAERRVALTELVALATRAASHVKVATRVRCEPEGAGPGTPVVRLVDHSRAATLPARSADAVIVCGQTSVEEPLPTGDDVATALLVQLGVEVAPDAVGQARSSFVRRLSVARRAVSLERTLFDADSKERYPSVMLSELLAAYGQRGGELCVAESLSECEAAAMVSPCGRAPEVVATDAPAAAGVVSGPARALVNVPREGRPDLLDGRPVLSASQIESYLECPYKWFSLRRLRLQNADAGFGPMEMGTFVHRVLEVTHSTLLSEALGAMEPSPDVAADPRVRVPGSGLYGASPELLRHAKDLMLQELADHLRHQFIREGKSSRYQALVPHDVADRGTLESMRDDVLSVLDYQRGILEGFEPRMFEWNFGHGADRVGYAGAWLNGTIDRVDVDAHGSAIVIDYKNKKSSGFAKEYGALLASKDSAGFVLPRRVQSLVYGQVIRRRFEGLLSVKGAMYLSTKGRDHALSGAVDADQMERVYGDRLPSKDARAAVGVERGADFGIEGETGMDALLDATEAAIAEEVARMMDGCIEARPRDAKACDYCPVSNCEKRMN</sequence>
<feature type="domain" description="PD-(D/E)XK endonuclease-like" evidence="4">
    <location>
        <begin position="744"/>
        <end position="1081"/>
    </location>
</feature>
<dbReference type="RefSeq" id="WP_078686563.1">
    <property type="nucleotide sequence ID" value="NZ_FNWT01000005.1"/>
</dbReference>
<dbReference type="Pfam" id="PF12705">
    <property type="entry name" value="PDDEXK_1"/>
    <property type="match status" value="1"/>
</dbReference>
<keyword evidence="1" id="KW-0227">DNA damage</keyword>
<protein>
    <submittedName>
        <fullName evidence="5">PD-(D/E)XK nuclease superfamily protein</fullName>
    </submittedName>
</protein>
<keyword evidence="2" id="KW-0347">Helicase</keyword>
<evidence type="ECO:0000256" key="2">
    <source>
        <dbReference type="ARBA" id="ARBA00022806"/>
    </source>
</evidence>
<evidence type="ECO:0000256" key="1">
    <source>
        <dbReference type="ARBA" id="ARBA00022763"/>
    </source>
</evidence>
<keyword evidence="2" id="KW-0378">Hydrolase</keyword>